<comment type="subcellular location">
    <subcellularLocation>
        <location evidence="1">Membrane</location>
        <topology evidence="1">Multi-pass membrane protein</topology>
    </subcellularLocation>
</comment>
<dbReference type="InterPro" id="IPR036259">
    <property type="entry name" value="MFS_trans_sf"/>
</dbReference>
<dbReference type="AlphaFoldDB" id="A0A2P2EAF3"/>
<name>A0A2P2EAF3_9PROT</name>
<feature type="transmembrane region" description="Helical" evidence="7">
    <location>
        <begin position="33"/>
        <end position="50"/>
    </location>
</feature>
<evidence type="ECO:0000313" key="9">
    <source>
        <dbReference type="EMBL" id="GBF58056.1"/>
    </source>
</evidence>
<proteinExistence type="predicted"/>
<evidence type="ECO:0000256" key="3">
    <source>
        <dbReference type="ARBA" id="ARBA00022692"/>
    </source>
</evidence>
<dbReference type="GO" id="GO:0022857">
    <property type="term" value="F:transmembrane transporter activity"/>
    <property type="evidence" value="ECO:0007669"/>
    <property type="project" value="InterPro"/>
</dbReference>
<feature type="domain" description="Major facilitator superfamily (MFS) profile" evidence="8">
    <location>
        <begin position="37"/>
        <end position="468"/>
    </location>
</feature>
<dbReference type="PANTHER" id="PTHR23505">
    <property type="entry name" value="SPINSTER"/>
    <property type="match status" value="1"/>
</dbReference>
<dbReference type="SUPFAM" id="SSF103473">
    <property type="entry name" value="MFS general substrate transporter"/>
    <property type="match status" value="1"/>
</dbReference>
<feature type="transmembrane region" description="Helical" evidence="7">
    <location>
        <begin position="104"/>
        <end position="126"/>
    </location>
</feature>
<accession>A0A2P2EAF3</accession>
<evidence type="ECO:0000256" key="4">
    <source>
        <dbReference type="ARBA" id="ARBA00022989"/>
    </source>
</evidence>
<feature type="transmembrane region" description="Helical" evidence="7">
    <location>
        <begin position="244"/>
        <end position="261"/>
    </location>
</feature>
<feature type="transmembrane region" description="Helical" evidence="7">
    <location>
        <begin position="341"/>
        <end position="362"/>
    </location>
</feature>
<feature type="region of interest" description="Disordered" evidence="6">
    <location>
        <begin position="1"/>
        <end position="27"/>
    </location>
</feature>
<feature type="transmembrane region" description="Helical" evidence="7">
    <location>
        <begin position="315"/>
        <end position="335"/>
    </location>
</feature>
<dbReference type="Gene3D" id="1.20.1250.20">
    <property type="entry name" value="MFS general substrate transporter like domains"/>
    <property type="match status" value="1"/>
</dbReference>
<feature type="transmembrane region" description="Helical" evidence="7">
    <location>
        <begin position="281"/>
        <end position="303"/>
    </location>
</feature>
<keyword evidence="3 7" id="KW-0812">Transmembrane</keyword>
<feature type="transmembrane region" description="Helical" evidence="7">
    <location>
        <begin position="374"/>
        <end position="399"/>
    </location>
</feature>
<dbReference type="PANTHER" id="PTHR23505:SF79">
    <property type="entry name" value="PROTEIN SPINSTER"/>
    <property type="match status" value="1"/>
</dbReference>
<evidence type="ECO:0000256" key="6">
    <source>
        <dbReference type="SAM" id="MobiDB-lite"/>
    </source>
</evidence>
<evidence type="ECO:0000256" key="2">
    <source>
        <dbReference type="ARBA" id="ARBA00022448"/>
    </source>
</evidence>
<evidence type="ECO:0000256" key="5">
    <source>
        <dbReference type="ARBA" id="ARBA00023136"/>
    </source>
</evidence>
<feature type="transmembrane region" description="Helical" evidence="7">
    <location>
        <begin position="444"/>
        <end position="463"/>
    </location>
</feature>
<evidence type="ECO:0000256" key="7">
    <source>
        <dbReference type="SAM" id="Phobius"/>
    </source>
</evidence>
<dbReference type="OrthoDB" id="7497327at2"/>
<evidence type="ECO:0000256" key="1">
    <source>
        <dbReference type="ARBA" id="ARBA00004141"/>
    </source>
</evidence>
<dbReference type="InterPro" id="IPR011701">
    <property type="entry name" value="MFS"/>
</dbReference>
<reference evidence="9 10" key="1">
    <citation type="journal article" date="2018" name="Genome Announc.">
        <title>Draft Genome Sequence of "Candidatus Phycosocius bacilliformis," an Alphaproteobacterial Ectosymbiont of the Hydrocarbon-Producing Green Alga Botryococcus braunii.</title>
        <authorList>
            <person name="Tanabe Y."/>
            <person name="Yamaguchi H."/>
            <person name="Watanabe M.M."/>
        </authorList>
    </citation>
    <scope>NUCLEOTIDE SEQUENCE [LARGE SCALE GENOMIC DNA]</scope>
    <source>
        <strain evidence="9 10">BOTRYCO-2</strain>
    </source>
</reference>
<dbReference type="Proteomes" id="UP000245086">
    <property type="component" value="Unassembled WGS sequence"/>
</dbReference>
<feature type="transmembrane region" description="Helical" evidence="7">
    <location>
        <begin position="71"/>
        <end position="92"/>
    </location>
</feature>
<keyword evidence="2" id="KW-0813">Transport</keyword>
<sequence>MSDVINSGATPAPDSANPASSDTQTSHGLSSSYVRYALWMLLIIYILNFLDRSIVSILAEEIRTELMLDDWQIGIMTGLAFALFYTILGIPIARLADRGDRVKIISISLAVWSGFTALCGLATNFVQMLLGRIGVGVGEAGCTPAAHSLISDYVPADRRARAIAFYGLGVPVGSLMGAVLGGVIADIWGWRTAFLVAGLPGVGLALIAWFTLKEPRRTLGFPVAPAGGHASAWSTLKTLLGSPAYVFVTLGAAAAAFVSYGQGAFTPAFFQRLHGMSPGEVGVWLGISSGVGGLIGTWLGGYFADKFGAKDPGAFLFVPAIGMAIASVSFTPGYLASSWQAALVLIWIPGVLNSLWYGPAFATVQRVVPPSQRAMAAAITLFVVNLVGLGLGPIFAGILSDTLRNMMFDGSGLGISQFAQACGKAAATTADAACVVARQEGLRWSLIVACHLGLISALMFWLGGRALRKPLLSTT</sequence>
<gene>
    <name evidence="9" type="primary">lgoT_1</name>
    <name evidence="9" type="ORF">PbB2_01727</name>
</gene>
<feature type="transmembrane region" description="Helical" evidence="7">
    <location>
        <begin position="163"/>
        <end position="184"/>
    </location>
</feature>
<protein>
    <submittedName>
        <fullName evidence="9">Putative L-galactonate transporter</fullName>
    </submittedName>
</protein>
<keyword evidence="4 7" id="KW-1133">Transmembrane helix</keyword>
<dbReference type="PROSITE" id="PS50850">
    <property type="entry name" value="MFS"/>
    <property type="match status" value="1"/>
</dbReference>
<feature type="compositionally biased region" description="Polar residues" evidence="6">
    <location>
        <begin position="17"/>
        <end position="27"/>
    </location>
</feature>
<dbReference type="CDD" id="cd17328">
    <property type="entry name" value="MFS_spinster_like"/>
    <property type="match status" value="1"/>
</dbReference>
<dbReference type="EMBL" id="BFBR01000005">
    <property type="protein sequence ID" value="GBF58056.1"/>
    <property type="molecule type" value="Genomic_DNA"/>
</dbReference>
<evidence type="ECO:0000259" key="8">
    <source>
        <dbReference type="PROSITE" id="PS50850"/>
    </source>
</evidence>
<dbReference type="InterPro" id="IPR020846">
    <property type="entry name" value="MFS_dom"/>
</dbReference>
<dbReference type="GO" id="GO:0016020">
    <property type="term" value="C:membrane"/>
    <property type="evidence" value="ECO:0007669"/>
    <property type="project" value="UniProtKB-SubCell"/>
</dbReference>
<evidence type="ECO:0000313" key="10">
    <source>
        <dbReference type="Proteomes" id="UP000245086"/>
    </source>
</evidence>
<dbReference type="Pfam" id="PF07690">
    <property type="entry name" value="MFS_1"/>
    <property type="match status" value="1"/>
</dbReference>
<organism evidence="9 10">
    <name type="scientific">Candidatus Phycosocius bacilliformis</name>
    <dbReference type="NCBI Taxonomy" id="1445552"/>
    <lineage>
        <taxon>Bacteria</taxon>
        <taxon>Pseudomonadati</taxon>
        <taxon>Pseudomonadota</taxon>
        <taxon>Alphaproteobacteria</taxon>
        <taxon>Caulobacterales</taxon>
        <taxon>Caulobacterales incertae sedis</taxon>
        <taxon>Candidatus Phycosocius</taxon>
    </lineage>
</organism>
<feature type="transmembrane region" description="Helical" evidence="7">
    <location>
        <begin position="190"/>
        <end position="212"/>
    </location>
</feature>
<dbReference type="InterPro" id="IPR044770">
    <property type="entry name" value="MFS_spinster-like"/>
</dbReference>
<comment type="caution">
    <text evidence="9">The sequence shown here is derived from an EMBL/GenBank/DDBJ whole genome shotgun (WGS) entry which is preliminary data.</text>
</comment>
<keyword evidence="10" id="KW-1185">Reference proteome</keyword>
<keyword evidence="5 7" id="KW-0472">Membrane</keyword>